<feature type="non-terminal residue" evidence="1">
    <location>
        <position position="77"/>
    </location>
</feature>
<dbReference type="EMBL" id="JAVCQK010000743">
    <property type="protein sequence ID" value="MFH7519340.1"/>
    <property type="molecule type" value="Genomic_DNA"/>
</dbReference>
<name>A0ABW7NWV8_9PSED</name>
<evidence type="ECO:0000313" key="2">
    <source>
        <dbReference type="Proteomes" id="UP001610657"/>
    </source>
</evidence>
<protein>
    <submittedName>
        <fullName evidence="1">Xanthine dehydrogenase accessory protein XdhC</fullName>
    </submittedName>
</protein>
<proteinExistence type="predicted"/>
<organism evidence="1 2">
    <name type="scientific">Pseudomonas syringae pv. tagetis</name>
    <dbReference type="NCBI Taxonomy" id="129140"/>
    <lineage>
        <taxon>Bacteria</taxon>
        <taxon>Pseudomonadati</taxon>
        <taxon>Pseudomonadota</taxon>
        <taxon>Gammaproteobacteria</taxon>
        <taxon>Pseudomonadales</taxon>
        <taxon>Pseudomonadaceae</taxon>
        <taxon>Pseudomonas</taxon>
    </lineage>
</organism>
<dbReference type="Proteomes" id="UP001610657">
    <property type="component" value="Unassembled WGS sequence"/>
</dbReference>
<keyword evidence="2" id="KW-1185">Reference proteome</keyword>
<comment type="caution">
    <text evidence="1">The sequence shown here is derived from an EMBL/GenBank/DDBJ whole genome shotgun (WGS) entry which is preliminary data.</text>
</comment>
<evidence type="ECO:0000313" key="1">
    <source>
        <dbReference type="EMBL" id="MFH7519340.1"/>
    </source>
</evidence>
<reference evidence="1 2" key="1">
    <citation type="submission" date="2023-08" db="EMBL/GenBank/DDBJ databases">
        <title>Genomic and mutational analysis of Pseudomonas syringae pv. tagetis EB037 pathogenicity on sunflower.</title>
        <authorList>
            <person name="Maul J.E."/>
        </authorList>
    </citation>
    <scope>NUCLEOTIDE SEQUENCE [LARGE SCALE GENOMIC DNA]</scope>
    <source>
        <strain evidence="1 2">EB037_T1</strain>
    </source>
</reference>
<gene>
    <name evidence="1" type="ORF">RA271_30125</name>
</gene>
<accession>A0ABW7NWV8</accession>
<feature type="non-terminal residue" evidence="1">
    <location>
        <position position="1"/>
    </location>
</feature>
<sequence>YKAMEIAREMLARGSRQTRLESFKLGASLGQCCGGLNVLLFEPMGEPVAQNPQIGSGHVGRSLVPLMASLPCRVRSI</sequence>